<dbReference type="PANTHER" id="PTHR15454:SF69">
    <property type="entry name" value="SERINE_THREONINE-PROTEIN KINASE 11-INTERACTING PROTEIN"/>
    <property type="match status" value="1"/>
</dbReference>
<comment type="caution">
    <text evidence="6">The sequence shown here is derived from an EMBL/GenBank/DDBJ whole genome shotgun (WGS) entry which is preliminary data.</text>
</comment>
<evidence type="ECO:0000256" key="3">
    <source>
        <dbReference type="ARBA" id="ARBA00022614"/>
    </source>
</evidence>
<comment type="subcellular location">
    <subcellularLocation>
        <location evidence="1">Cytoplasm</location>
    </subcellularLocation>
</comment>
<keyword evidence="2" id="KW-0963">Cytoplasm</keyword>
<dbReference type="InterPro" id="IPR032675">
    <property type="entry name" value="LRR_dom_sf"/>
</dbReference>
<dbReference type="Gene3D" id="3.80.10.10">
    <property type="entry name" value="Ribonuclease Inhibitor"/>
    <property type="match status" value="1"/>
</dbReference>
<dbReference type="PANTHER" id="PTHR15454">
    <property type="entry name" value="NISCHARIN RELATED"/>
    <property type="match status" value="1"/>
</dbReference>
<feature type="compositionally biased region" description="Low complexity" evidence="5">
    <location>
        <begin position="499"/>
        <end position="523"/>
    </location>
</feature>
<proteinExistence type="predicted"/>
<keyword evidence="7" id="KW-1185">Reference proteome</keyword>
<dbReference type="AlphaFoldDB" id="A0AAD3YD67"/>
<evidence type="ECO:0000256" key="5">
    <source>
        <dbReference type="SAM" id="MobiDB-lite"/>
    </source>
</evidence>
<evidence type="ECO:0000256" key="2">
    <source>
        <dbReference type="ARBA" id="ARBA00022490"/>
    </source>
</evidence>
<dbReference type="PROSITE" id="PS51450">
    <property type="entry name" value="LRR"/>
    <property type="match status" value="2"/>
</dbReference>
<evidence type="ECO:0000313" key="7">
    <source>
        <dbReference type="Proteomes" id="UP001222932"/>
    </source>
</evidence>
<protein>
    <recommendedName>
        <fullName evidence="8">L domain-like protein</fullName>
    </recommendedName>
</protein>
<feature type="region of interest" description="Disordered" evidence="5">
    <location>
        <begin position="287"/>
        <end position="320"/>
    </location>
</feature>
<dbReference type="SUPFAM" id="SSF52075">
    <property type="entry name" value="Outer arm dynein light chain 1"/>
    <property type="match status" value="1"/>
</dbReference>
<dbReference type="EMBL" id="BTCM01000004">
    <property type="protein sequence ID" value="GMK57863.1"/>
    <property type="molecule type" value="Genomic_DNA"/>
</dbReference>
<feature type="region of interest" description="Disordered" evidence="5">
    <location>
        <begin position="487"/>
        <end position="523"/>
    </location>
</feature>
<sequence length="605" mass="65056">MSIPAFGLGRPPQPHPPSLISGRDYLVKLHQYLSSNITRLAPPLKSRNQDATWLQQSYTLLTLGLDPNSAPLGRALKVPLTLGFGSPAPPQPRHVKPVLLRLAPDKLLYLLLRWQTLPQSLPHVGRTDVPVPDAVSGAVKGAREGRYRDGDIESVRSWVGSIRTVSSRVPSNWWRPPEIDEDKLLLELYTVFNALPGLLIHPPFTTDTPVAELLDAGGYTQIGGVDVRVPLDVMRNLQVLELDGFDPRGLLVPPNALLHSLTVHDVEDADDWIVELLVDAPEQQAGNGLSVPLLDTPAESPLSEPNSLLERSPEPQTPRFPNLRHLSIHHTGLLSLPTLPLSSVTHLDLSGNLLNEIPDLSRLHNLVSLNLAHNVITSVRNAPQSIGNVTTLNLAHNRIDCLVGLERVLGLQRVDLRANGLPEASEVGRLSVLPQIEGVWVADNPFATPDSDWRVDVSAFFAGEGRDVVLDGTPLAWAEGRRVDAELAARGKGRPRPRPSASAPVTAPASKSSTATSSPKVDASAGIGGVAVAGELVPPLAARAVAASPERSLAKQPAYGLAPPTSARVSPAIPPSPEDPFTRTPVRNAKKKRPKRRVVNLDGGD</sequence>
<evidence type="ECO:0000313" key="6">
    <source>
        <dbReference type="EMBL" id="GMK57863.1"/>
    </source>
</evidence>
<dbReference type="GO" id="GO:0005737">
    <property type="term" value="C:cytoplasm"/>
    <property type="evidence" value="ECO:0007669"/>
    <property type="project" value="UniProtKB-SubCell"/>
</dbReference>
<reference evidence="6" key="2">
    <citation type="submission" date="2023-06" db="EMBL/GenBank/DDBJ databases">
        <authorList>
            <person name="Kobayashi Y."/>
            <person name="Kayamori A."/>
            <person name="Aoki K."/>
            <person name="Shiwa Y."/>
            <person name="Fujita N."/>
            <person name="Sugita T."/>
            <person name="Iwasaki W."/>
            <person name="Tanaka N."/>
            <person name="Takashima M."/>
        </authorList>
    </citation>
    <scope>NUCLEOTIDE SEQUENCE</scope>
    <source>
        <strain evidence="6">HIS016</strain>
    </source>
</reference>
<gene>
    <name evidence="6" type="ORF">CspeluHIS016_0406970</name>
</gene>
<evidence type="ECO:0000256" key="4">
    <source>
        <dbReference type="ARBA" id="ARBA00022737"/>
    </source>
</evidence>
<feature type="compositionally biased region" description="Basic residues" evidence="5">
    <location>
        <begin position="588"/>
        <end position="598"/>
    </location>
</feature>
<organism evidence="6 7">
    <name type="scientific">Cutaneotrichosporon spelunceum</name>
    <dbReference type="NCBI Taxonomy" id="1672016"/>
    <lineage>
        <taxon>Eukaryota</taxon>
        <taxon>Fungi</taxon>
        <taxon>Dikarya</taxon>
        <taxon>Basidiomycota</taxon>
        <taxon>Agaricomycotina</taxon>
        <taxon>Tremellomycetes</taxon>
        <taxon>Trichosporonales</taxon>
        <taxon>Trichosporonaceae</taxon>
        <taxon>Cutaneotrichosporon</taxon>
    </lineage>
</organism>
<accession>A0AAD3YD67</accession>
<reference evidence="6" key="1">
    <citation type="journal article" date="2023" name="BMC Genomics">
        <title>Chromosome-level genome assemblies of Cutaneotrichosporon spp. (Trichosporonales, Basidiomycota) reveal imbalanced evolution between nucleotide sequences and chromosome synteny.</title>
        <authorList>
            <person name="Kobayashi Y."/>
            <person name="Kayamori A."/>
            <person name="Aoki K."/>
            <person name="Shiwa Y."/>
            <person name="Matsutani M."/>
            <person name="Fujita N."/>
            <person name="Sugita T."/>
            <person name="Iwasaki W."/>
            <person name="Tanaka N."/>
            <person name="Takashima M."/>
        </authorList>
    </citation>
    <scope>NUCLEOTIDE SEQUENCE</scope>
    <source>
        <strain evidence="6">HIS016</strain>
    </source>
</reference>
<evidence type="ECO:0008006" key="8">
    <source>
        <dbReference type="Google" id="ProtNLM"/>
    </source>
</evidence>
<name>A0AAD3YD67_9TREE</name>
<keyword evidence="4" id="KW-0677">Repeat</keyword>
<evidence type="ECO:0000256" key="1">
    <source>
        <dbReference type="ARBA" id="ARBA00004496"/>
    </source>
</evidence>
<keyword evidence="3" id="KW-0433">Leucine-rich repeat</keyword>
<feature type="region of interest" description="Disordered" evidence="5">
    <location>
        <begin position="544"/>
        <end position="605"/>
    </location>
</feature>
<dbReference type="Proteomes" id="UP001222932">
    <property type="component" value="Unassembled WGS sequence"/>
</dbReference>
<dbReference type="InterPro" id="IPR001611">
    <property type="entry name" value="Leu-rich_rpt"/>
</dbReference>